<proteinExistence type="inferred from homology"/>
<dbReference type="Proteomes" id="UP000249590">
    <property type="component" value="Unassembled WGS sequence"/>
</dbReference>
<evidence type="ECO:0000259" key="11">
    <source>
        <dbReference type="PROSITE" id="PS51384"/>
    </source>
</evidence>
<dbReference type="CDD" id="cd06215">
    <property type="entry name" value="FNR_iron_sulfur_binding_1"/>
    <property type="match status" value="1"/>
</dbReference>
<dbReference type="SUPFAM" id="SSF63380">
    <property type="entry name" value="Riboflavin synthase domain-like"/>
    <property type="match status" value="1"/>
</dbReference>
<sequence length="330" mass="35077">MRCLAAWDETHDVRSFLLAPEDGGRIAYSPGQFITIRVPGPDGELVERCYTLSSSAAGERTATITVKRKEGGVLSGHLHATLTPGTVIEAFGPSGQFGPTKADDKYLLLSAGSGVTPMLSMVRTAVDLGIDLDAVFIHAARTEADIIAAHDLAALARRLPNLRIVTVASRANGAWDGERGRIDAHALARLVPDLAQRTVLCCGPEGFMKAMHEAALALGVPDSRYLEESFDFGEVDVDVPADGRLFRITFARSGKSFDCPENLTILQAAKLAGIPMASSCAKGVCGTCKCLKTSGSVDMNHGGGIRDREVARGFILPCSSRPQTDIVLDR</sequence>
<dbReference type="PROSITE" id="PS51085">
    <property type="entry name" value="2FE2S_FER_2"/>
    <property type="match status" value="1"/>
</dbReference>
<dbReference type="PROSITE" id="PS51384">
    <property type="entry name" value="FAD_FR"/>
    <property type="match status" value="1"/>
</dbReference>
<dbReference type="InterPro" id="IPR017938">
    <property type="entry name" value="Riboflavin_synthase-like_b-brl"/>
</dbReference>
<evidence type="ECO:0000313" key="12">
    <source>
        <dbReference type="EMBL" id="RAH98821.1"/>
    </source>
</evidence>
<evidence type="ECO:0000256" key="8">
    <source>
        <dbReference type="ARBA" id="ARBA00023014"/>
    </source>
</evidence>
<evidence type="ECO:0000313" key="13">
    <source>
        <dbReference type="Proteomes" id="UP000249590"/>
    </source>
</evidence>
<dbReference type="Pfam" id="PF00970">
    <property type="entry name" value="FAD_binding_6"/>
    <property type="match status" value="1"/>
</dbReference>
<comment type="similarity">
    <text evidence="9">In the N-terminal section; belongs to the FAD-binding oxidoreductase type 6 family.</text>
</comment>
<evidence type="ECO:0000256" key="5">
    <source>
        <dbReference type="ARBA" id="ARBA00022827"/>
    </source>
</evidence>
<dbReference type="InterPro" id="IPR006058">
    <property type="entry name" value="2Fe2S_fd_BS"/>
</dbReference>
<protein>
    <submittedName>
        <fullName evidence="12">Hybrid-cluster NAD(P)-dependent oxidoreductase</fullName>
    </submittedName>
</protein>
<dbReference type="PRINTS" id="PR00410">
    <property type="entry name" value="PHEHYDRXLASE"/>
</dbReference>
<dbReference type="AlphaFoldDB" id="A0A8B2NH63"/>
<evidence type="ECO:0000256" key="9">
    <source>
        <dbReference type="ARBA" id="ARBA00061434"/>
    </source>
</evidence>
<dbReference type="GO" id="GO:0051537">
    <property type="term" value="F:2 iron, 2 sulfur cluster binding"/>
    <property type="evidence" value="ECO:0007669"/>
    <property type="project" value="UniProtKB-KW"/>
</dbReference>
<keyword evidence="3" id="KW-0001">2Fe-2S</keyword>
<gene>
    <name evidence="12" type="ORF">DLJ53_24615</name>
</gene>
<evidence type="ECO:0000256" key="3">
    <source>
        <dbReference type="ARBA" id="ARBA00022714"/>
    </source>
</evidence>
<dbReference type="Pfam" id="PF00111">
    <property type="entry name" value="Fer2"/>
    <property type="match status" value="1"/>
</dbReference>
<dbReference type="Gene3D" id="3.10.20.30">
    <property type="match status" value="1"/>
</dbReference>
<evidence type="ECO:0000256" key="2">
    <source>
        <dbReference type="ARBA" id="ARBA00022630"/>
    </source>
</evidence>
<keyword evidence="8" id="KW-0411">Iron-sulfur</keyword>
<dbReference type="PANTHER" id="PTHR47354:SF6">
    <property type="entry name" value="NADH OXIDOREDUCTASE HCR"/>
    <property type="match status" value="1"/>
</dbReference>
<evidence type="ECO:0000256" key="7">
    <source>
        <dbReference type="ARBA" id="ARBA00023004"/>
    </source>
</evidence>
<keyword evidence="13" id="KW-1185">Reference proteome</keyword>
<feature type="domain" description="2Fe-2S ferredoxin-type" evidence="10">
    <location>
        <begin position="246"/>
        <end position="330"/>
    </location>
</feature>
<keyword evidence="7" id="KW-0408">Iron</keyword>
<dbReference type="Pfam" id="PF00175">
    <property type="entry name" value="NAD_binding_1"/>
    <property type="match status" value="1"/>
</dbReference>
<dbReference type="RefSeq" id="WP_111350204.1">
    <property type="nucleotide sequence ID" value="NZ_QHHQ01000006.1"/>
</dbReference>
<feature type="domain" description="FAD-binding FR-type" evidence="11">
    <location>
        <begin position="1"/>
        <end position="100"/>
    </location>
</feature>
<dbReference type="CDD" id="cd00207">
    <property type="entry name" value="fer2"/>
    <property type="match status" value="1"/>
</dbReference>
<comment type="cofactor">
    <cofactor evidence="1">
        <name>FAD</name>
        <dbReference type="ChEBI" id="CHEBI:57692"/>
    </cofactor>
</comment>
<dbReference type="SUPFAM" id="SSF54292">
    <property type="entry name" value="2Fe-2S ferredoxin-like"/>
    <property type="match status" value="1"/>
</dbReference>
<reference evidence="12 13" key="1">
    <citation type="submission" date="2018-05" db="EMBL/GenBank/DDBJ databases">
        <title>Acuticoccus sediminis sp. nov., isolated from deep-sea sediment of Indian Ocean.</title>
        <authorList>
            <person name="Liu X."/>
            <person name="Lai Q."/>
            <person name="Du Y."/>
            <person name="Sun F."/>
            <person name="Zhang X."/>
            <person name="Wang S."/>
            <person name="Shao Z."/>
        </authorList>
    </citation>
    <scope>NUCLEOTIDE SEQUENCE [LARGE SCALE GENOMIC DNA]</scope>
    <source>
        <strain evidence="12 13">PTG4-2</strain>
    </source>
</reference>
<dbReference type="Gene3D" id="3.40.50.80">
    <property type="entry name" value="Nucleotide-binding domain of ferredoxin-NADP reductase (FNR) module"/>
    <property type="match status" value="1"/>
</dbReference>
<dbReference type="InterPro" id="IPR039261">
    <property type="entry name" value="FNR_nucleotide-bd"/>
</dbReference>
<dbReference type="GO" id="GO:0046872">
    <property type="term" value="F:metal ion binding"/>
    <property type="evidence" value="ECO:0007669"/>
    <property type="project" value="UniProtKB-KW"/>
</dbReference>
<dbReference type="Gene3D" id="2.40.30.10">
    <property type="entry name" value="Translation factors"/>
    <property type="match status" value="1"/>
</dbReference>
<keyword evidence="6" id="KW-0560">Oxidoreductase</keyword>
<organism evidence="12 13">
    <name type="scientific">Acuticoccus sediminis</name>
    <dbReference type="NCBI Taxonomy" id="2184697"/>
    <lineage>
        <taxon>Bacteria</taxon>
        <taxon>Pseudomonadati</taxon>
        <taxon>Pseudomonadota</taxon>
        <taxon>Alphaproteobacteria</taxon>
        <taxon>Hyphomicrobiales</taxon>
        <taxon>Amorphaceae</taxon>
        <taxon>Acuticoccus</taxon>
    </lineage>
</organism>
<dbReference type="InterPro" id="IPR036010">
    <property type="entry name" value="2Fe-2S_ferredoxin-like_sf"/>
</dbReference>
<evidence type="ECO:0000256" key="6">
    <source>
        <dbReference type="ARBA" id="ARBA00023002"/>
    </source>
</evidence>
<dbReference type="InterPro" id="IPR012675">
    <property type="entry name" value="Beta-grasp_dom_sf"/>
</dbReference>
<dbReference type="EMBL" id="QHHQ01000006">
    <property type="protein sequence ID" value="RAH98821.1"/>
    <property type="molecule type" value="Genomic_DNA"/>
</dbReference>
<dbReference type="InterPro" id="IPR050415">
    <property type="entry name" value="MRET"/>
</dbReference>
<dbReference type="PANTHER" id="PTHR47354">
    <property type="entry name" value="NADH OXIDOREDUCTASE HCR"/>
    <property type="match status" value="1"/>
</dbReference>
<evidence type="ECO:0000259" key="10">
    <source>
        <dbReference type="PROSITE" id="PS51085"/>
    </source>
</evidence>
<evidence type="ECO:0000256" key="4">
    <source>
        <dbReference type="ARBA" id="ARBA00022723"/>
    </source>
</evidence>
<dbReference type="InterPro" id="IPR001041">
    <property type="entry name" value="2Fe-2S_ferredoxin-type"/>
</dbReference>
<dbReference type="InterPro" id="IPR001433">
    <property type="entry name" value="OxRdtase_FAD/NAD-bd"/>
</dbReference>
<keyword evidence="5" id="KW-0274">FAD</keyword>
<keyword evidence="2" id="KW-0285">Flavoprotein</keyword>
<keyword evidence="4" id="KW-0479">Metal-binding</keyword>
<dbReference type="GO" id="GO:0016491">
    <property type="term" value="F:oxidoreductase activity"/>
    <property type="evidence" value="ECO:0007669"/>
    <property type="project" value="UniProtKB-KW"/>
</dbReference>
<dbReference type="InterPro" id="IPR017927">
    <property type="entry name" value="FAD-bd_FR_type"/>
</dbReference>
<dbReference type="SUPFAM" id="SSF52343">
    <property type="entry name" value="Ferredoxin reductase-like, C-terminal NADP-linked domain"/>
    <property type="match status" value="1"/>
</dbReference>
<dbReference type="InterPro" id="IPR008333">
    <property type="entry name" value="Cbr1-like_FAD-bd_dom"/>
</dbReference>
<name>A0A8B2NH63_9HYPH</name>
<dbReference type="PROSITE" id="PS00197">
    <property type="entry name" value="2FE2S_FER_1"/>
    <property type="match status" value="1"/>
</dbReference>
<dbReference type="OrthoDB" id="9796486at2"/>
<evidence type="ECO:0000256" key="1">
    <source>
        <dbReference type="ARBA" id="ARBA00001974"/>
    </source>
</evidence>
<comment type="caution">
    <text evidence="12">The sequence shown here is derived from an EMBL/GenBank/DDBJ whole genome shotgun (WGS) entry which is preliminary data.</text>
</comment>
<accession>A0A8B2NH63</accession>